<dbReference type="Pfam" id="PF08546">
    <property type="entry name" value="ApbA_C"/>
    <property type="match status" value="1"/>
</dbReference>
<dbReference type="GO" id="GO:0005737">
    <property type="term" value="C:cytoplasm"/>
    <property type="evidence" value="ECO:0007669"/>
    <property type="project" value="TreeGrafter"/>
</dbReference>
<evidence type="ECO:0000256" key="5">
    <source>
        <dbReference type="ARBA" id="ARBA00019465"/>
    </source>
</evidence>
<dbReference type="PANTHER" id="PTHR21708:SF45">
    <property type="entry name" value="2-DEHYDROPANTOATE 2-REDUCTASE"/>
    <property type="match status" value="1"/>
</dbReference>
<dbReference type="InterPro" id="IPR008927">
    <property type="entry name" value="6-PGluconate_DH-like_C_sf"/>
</dbReference>
<dbReference type="EMBL" id="JANHAX010000008">
    <property type="protein sequence ID" value="MDQ2092290.1"/>
    <property type="molecule type" value="Genomic_DNA"/>
</dbReference>
<protein>
    <recommendedName>
        <fullName evidence="5">2-dehydropantoate 2-reductase</fullName>
        <ecNumber evidence="4">1.1.1.169</ecNumber>
    </recommendedName>
    <alternativeName>
        <fullName evidence="9">Ketopantoate reductase</fullName>
    </alternativeName>
</protein>
<evidence type="ECO:0000256" key="1">
    <source>
        <dbReference type="ARBA" id="ARBA00002919"/>
    </source>
</evidence>
<comment type="caution">
    <text evidence="13">The sequence shown here is derived from an EMBL/GenBank/DDBJ whole genome shotgun (WGS) entry which is preliminary data.</text>
</comment>
<comment type="function">
    <text evidence="1">Catalyzes the NADPH-dependent reduction of ketopantoate into pantoic acid.</text>
</comment>
<evidence type="ECO:0000256" key="10">
    <source>
        <dbReference type="ARBA" id="ARBA00048793"/>
    </source>
</evidence>
<reference evidence="13" key="2">
    <citation type="submission" date="2023-02" db="EMBL/GenBank/DDBJ databases">
        <title>'Rhodoalgimonas zhirmunskyi' gen. nov., isolated from a red alga.</title>
        <authorList>
            <person name="Nedashkovskaya O.I."/>
            <person name="Otstavnykh N.Y."/>
            <person name="Bystritskaya E.P."/>
            <person name="Balabanova L.A."/>
            <person name="Isaeva M.P."/>
        </authorList>
    </citation>
    <scope>NUCLEOTIDE SEQUENCE</scope>
    <source>
        <strain evidence="13">KCTC 52189</strain>
    </source>
</reference>
<evidence type="ECO:0000313" key="13">
    <source>
        <dbReference type="EMBL" id="MDQ2092290.1"/>
    </source>
</evidence>
<dbReference type="FunFam" id="3.40.50.720:FF:000307">
    <property type="entry name" value="2-dehydropantoate 2-reductase"/>
    <property type="match status" value="1"/>
</dbReference>
<dbReference type="AlphaFoldDB" id="A0AAE3WII9"/>
<dbReference type="InterPro" id="IPR051402">
    <property type="entry name" value="KPR-Related"/>
</dbReference>
<evidence type="ECO:0000256" key="9">
    <source>
        <dbReference type="ARBA" id="ARBA00032024"/>
    </source>
</evidence>
<evidence type="ECO:0000259" key="11">
    <source>
        <dbReference type="Pfam" id="PF02558"/>
    </source>
</evidence>
<evidence type="ECO:0000256" key="8">
    <source>
        <dbReference type="ARBA" id="ARBA00023002"/>
    </source>
</evidence>
<accession>A0AAE3WII9</accession>
<comment type="pathway">
    <text evidence="2">Cofactor biosynthesis; (R)-pantothenate biosynthesis; (R)-pantoate from 3-methyl-2-oxobutanoate: step 2/2.</text>
</comment>
<name>A0AAE3WII9_9RHOB</name>
<proteinExistence type="inferred from homology"/>
<dbReference type="SUPFAM" id="SSF51735">
    <property type="entry name" value="NAD(P)-binding Rossmann-fold domains"/>
    <property type="match status" value="1"/>
</dbReference>
<dbReference type="Proteomes" id="UP001226762">
    <property type="component" value="Unassembled WGS sequence"/>
</dbReference>
<dbReference type="Gene3D" id="1.10.1040.10">
    <property type="entry name" value="N-(1-d-carboxylethyl)-l-norvaline Dehydrogenase, domain 2"/>
    <property type="match status" value="1"/>
</dbReference>
<dbReference type="GO" id="GO:0008677">
    <property type="term" value="F:2-dehydropantoate 2-reductase activity"/>
    <property type="evidence" value="ECO:0007669"/>
    <property type="project" value="UniProtKB-EC"/>
</dbReference>
<dbReference type="FunFam" id="1.10.1040.10:FF:000017">
    <property type="entry name" value="2-dehydropantoate 2-reductase"/>
    <property type="match status" value="1"/>
</dbReference>
<dbReference type="InterPro" id="IPR036291">
    <property type="entry name" value="NAD(P)-bd_dom_sf"/>
</dbReference>
<organism evidence="13 14">
    <name type="scientific">Marimonas arenosa</name>
    <dbReference type="NCBI Taxonomy" id="1795305"/>
    <lineage>
        <taxon>Bacteria</taxon>
        <taxon>Pseudomonadati</taxon>
        <taxon>Pseudomonadota</taxon>
        <taxon>Alphaproteobacteria</taxon>
        <taxon>Rhodobacterales</taxon>
        <taxon>Paracoccaceae</taxon>
        <taxon>Marimonas</taxon>
    </lineage>
</organism>
<evidence type="ECO:0000256" key="6">
    <source>
        <dbReference type="ARBA" id="ARBA00022655"/>
    </source>
</evidence>
<dbReference type="RefSeq" id="WP_306737599.1">
    <property type="nucleotide sequence ID" value="NZ_JANHAX010000008.1"/>
</dbReference>
<evidence type="ECO:0000313" key="14">
    <source>
        <dbReference type="Proteomes" id="UP001226762"/>
    </source>
</evidence>
<evidence type="ECO:0000256" key="4">
    <source>
        <dbReference type="ARBA" id="ARBA00013014"/>
    </source>
</evidence>
<feature type="domain" description="Ketopantoate reductase C-terminal" evidence="12">
    <location>
        <begin position="200"/>
        <end position="319"/>
    </location>
</feature>
<dbReference type="Pfam" id="PF02558">
    <property type="entry name" value="ApbA"/>
    <property type="match status" value="1"/>
</dbReference>
<evidence type="ECO:0000256" key="7">
    <source>
        <dbReference type="ARBA" id="ARBA00022857"/>
    </source>
</evidence>
<keyword evidence="6" id="KW-0566">Pantothenate biosynthesis</keyword>
<dbReference type="EC" id="1.1.1.169" evidence="4"/>
<comment type="catalytic activity">
    <reaction evidence="10">
        <text>(R)-pantoate + NADP(+) = 2-dehydropantoate + NADPH + H(+)</text>
        <dbReference type="Rhea" id="RHEA:16233"/>
        <dbReference type="ChEBI" id="CHEBI:11561"/>
        <dbReference type="ChEBI" id="CHEBI:15378"/>
        <dbReference type="ChEBI" id="CHEBI:15980"/>
        <dbReference type="ChEBI" id="CHEBI:57783"/>
        <dbReference type="ChEBI" id="CHEBI:58349"/>
        <dbReference type="EC" id="1.1.1.169"/>
    </reaction>
</comment>
<dbReference type="Gene3D" id="3.40.50.720">
    <property type="entry name" value="NAD(P)-binding Rossmann-like Domain"/>
    <property type="match status" value="1"/>
</dbReference>
<reference evidence="13" key="1">
    <citation type="submission" date="2022-07" db="EMBL/GenBank/DDBJ databases">
        <authorList>
            <person name="Otstavnykh N."/>
            <person name="Isaeva M."/>
            <person name="Bystritskaya E."/>
        </authorList>
    </citation>
    <scope>NUCLEOTIDE SEQUENCE</scope>
    <source>
        <strain evidence="13">KCTC 52189</strain>
    </source>
</reference>
<dbReference type="GO" id="GO:0015940">
    <property type="term" value="P:pantothenate biosynthetic process"/>
    <property type="evidence" value="ECO:0007669"/>
    <property type="project" value="UniProtKB-KW"/>
</dbReference>
<sequence length="345" mass="36927">MTKICIFGAGAIGGMMAHALHKAGAEVSLVARGPHLAAIQEKGLTFIKDGVSETIDVKASDNPADLGVQDYVIITLKAHSVPPIVDQFAPLLGPDTAIVSAVNGVPWWYFHKANSGTDLDEKPVETTDPGGAQWYAFGPERAIGCVVYPACEVTEPGVVLHRSGDRFTLGEPSGERTERAMALSRLLSAGGLRAPVKPRIRDELWIKLWGNCSFNPVSALTGASLDLIGADAACRTVIREMMTEARQVGEAIGARFTVGIERRIQGGADIIGHKPSTRHDVEAGRPMELDALVASVQELARRLDIPTPTLDTVSALVRMQGQVMGLYHRRPDLEAIIAGEYQPAD</sequence>
<comment type="similarity">
    <text evidence="3">Belongs to the ketopantoate reductase family.</text>
</comment>
<feature type="domain" description="Ketopantoate reductase N-terminal" evidence="11">
    <location>
        <begin position="4"/>
        <end position="172"/>
    </location>
</feature>
<evidence type="ECO:0000259" key="12">
    <source>
        <dbReference type="Pfam" id="PF08546"/>
    </source>
</evidence>
<dbReference type="InterPro" id="IPR013328">
    <property type="entry name" value="6PGD_dom2"/>
</dbReference>
<gene>
    <name evidence="13" type="ORF">NO357_20485</name>
</gene>
<keyword evidence="7" id="KW-0521">NADP</keyword>
<keyword evidence="14" id="KW-1185">Reference proteome</keyword>
<dbReference type="PANTHER" id="PTHR21708">
    <property type="entry name" value="PROBABLE 2-DEHYDROPANTOATE 2-REDUCTASE"/>
    <property type="match status" value="1"/>
</dbReference>
<dbReference type="InterPro" id="IPR013752">
    <property type="entry name" value="KPA_reductase"/>
</dbReference>
<dbReference type="InterPro" id="IPR013332">
    <property type="entry name" value="KPR_N"/>
</dbReference>
<keyword evidence="8" id="KW-0560">Oxidoreductase</keyword>
<evidence type="ECO:0000256" key="2">
    <source>
        <dbReference type="ARBA" id="ARBA00004994"/>
    </source>
</evidence>
<dbReference type="NCBIfam" id="NF005089">
    <property type="entry name" value="PRK06522.1-4"/>
    <property type="match status" value="1"/>
</dbReference>
<evidence type="ECO:0000256" key="3">
    <source>
        <dbReference type="ARBA" id="ARBA00007870"/>
    </source>
</evidence>
<dbReference type="SUPFAM" id="SSF48179">
    <property type="entry name" value="6-phosphogluconate dehydrogenase C-terminal domain-like"/>
    <property type="match status" value="1"/>
</dbReference>